<dbReference type="InParanoid" id="K3ZL74"/>
<sequence>MQHDPTDEKGEEQESFQVALHRMKMEIYHYTSPFLVFQKVVRDFEDGIGKIGMKMHRYPPNIRDLGDWCTVPRIVAIGPYHHGRQQLKEVEQVKHVAAYHCILESDHSLREVYDAVVSAAHDARHLYSKDVMAGIDDGDFLPMMFFDACFLVQYMLWHTKRGKEEMDPSLRRWFSLNRKVLRNDIMLLENQLPWGVVKAVMRFRRASLTGFVSSLRGILQNRMVFKAESFVLDDRYKPPHLLGILRHHIVGSRDTEKPDVGNIDGLSLSVSAIELAEIGIKLRANETTEVINMGLNKKLFFAELSLSPLSLNQARAIRLVNMAALELCMKHSKQEDSAVCSYLHLLSMLVHREEDVQELRARGILQGAGLTNKEALNFFTSFQSVHGSYSAIVMIQIESYKIDRRIRTNVYAFLYKNKKVIFMVLSTIVAVVSIFGTLIGILLKLN</sequence>
<keyword evidence="1" id="KW-1133">Transmembrane helix</keyword>
<dbReference type="KEGG" id="sita:101774837"/>
<feature type="transmembrane region" description="Helical" evidence="1">
    <location>
        <begin position="420"/>
        <end position="443"/>
    </location>
</feature>
<proteinExistence type="predicted"/>
<dbReference type="eggNOG" id="ENOG502RRN7">
    <property type="taxonomic scope" value="Eukaryota"/>
</dbReference>
<dbReference type="EnsemblPlants" id="KQK95860">
    <property type="protein sequence ID" value="KQK95860"/>
    <property type="gene ID" value="SETIT_027330mg"/>
</dbReference>
<accession>K3ZL74</accession>
<dbReference type="Pfam" id="PF03140">
    <property type="entry name" value="DUF247"/>
    <property type="match status" value="1"/>
</dbReference>
<evidence type="ECO:0000313" key="3">
    <source>
        <dbReference type="Proteomes" id="UP000004995"/>
    </source>
</evidence>
<dbReference type="InterPro" id="IPR004158">
    <property type="entry name" value="DUF247_pln"/>
</dbReference>
<dbReference type="OMA" id="CRCITES"/>
<name>K3ZL74_SETIT</name>
<dbReference type="PANTHER" id="PTHR31549">
    <property type="entry name" value="PROTEIN, PUTATIVE (DUF247)-RELATED-RELATED"/>
    <property type="match status" value="1"/>
</dbReference>
<evidence type="ECO:0000256" key="1">
    <source>
        <dbReference type="SAM" id="Phobius"/>
    </source>
</evidence>
<dbReference type="STRING" id="4555.K3ZL74"/>
<evidence type="ECO:0000313" key="2">
    <source>
        <dbReference type="EnsemblPlants" id="KQK95860"/>
    </source>
</evidence>
<dbReference type="GeneID" id="101774837"/>
<dbReference type="RefSeq" id="XP_004980884.1">
    <property type="nucleotide sequence ID" value="XM_004980827.1"/>
</dbReference>
<dbReference type="Gramene" id="KQK95860">
    <property type="protein sequence ID" value="KQK95860"/>
    <property type="gene ID" value="SETIT_027330mg"/>
</dbReference>
<dbReference type="AlphaFoldDB" id="K3ZL74"/>
<dbReference type="Proteomes" id="UP000004995">
    <property type="component" value="Unassembled WGS sequence"/>
</dbReference>
<keyword evidence="3" id="KW-1185">Reference proteome</keyword>
<organism evidence="2 3">
    <name type="scientific">Setaria italica</name>
    <name type="common">Foxtail millet</name>
    <name type="synonym">Panicum italicum</name>
    <dbReference type="NCBI Taxonomy" id="4555"/>
    <lineage>
        <taxon>Eukaryota</taxon>
        <taxon>Viridiplantae</taxon>
        <taxon>Streptophyta</taxon>
        <taxon>Embryophyta</taxon>
        <taxon>Tracheophyta</taxon>
        <taxon>Spermatophyta</taxon>
        <taxon>Magnoliopsida</taxon>
        <taxon>Liliopsida</taxon>
        <taxon>Poales</taxon>
        <taxon>Poaceae</taxon>
        <taxon>PACMAD clade</taxon>
        <taxon>Panicoideae</taxon>
        <taxon>Panicodae</taxon>
        <taxon>Paniceae</taxon>
        <taxon>Cenchrinae</taxon>
        <taxon>Setaria</taxon>
    </lineage>
</organism>
<dbReference type="PANTHER" id="PTHR31549:SF32">
    <property type="match status" value="1"/>
</dbReference>
<reference evidence="2" key="2">
    <citation type="submission" date="2018-08" db="UniProtKB">
        <authorList>
            <consortium name="EnsemblPlants"/>
        </authorList>
    </citation>
    <scope>IDENTIFICATION</scope>
    <source>
        <strain evidence="2">Yugu1</strain>
    </source>
</reference>
<gene>
    <name evidence="2" type="primary">LOC101774837</name>
</gene>
<dbReference type="HOGENOM" id="CLU_020188_1_0_1"/>
<keyword evidence="1" id="KW-0472">Membrane</keyword>
<keyword evidence="1" id="KW-0812">Transmembrane</keyword>
<dbReference type="EMBL" id="AGNK02005231">
    <property type="status" value="NOT_ANNOTATED_CDS"/>
    <property type="molecule type" value="Genomic_DNA"/>
</dbReference>
<reference evidence="3" key="1">
    <citation type="journal article" date="2012" name="Nat. Biotechnol.">
        <title>Reference genome sequence of the model plant Setaria.</title>
        <authorList>
            <person name="Bennetzen J.L."/>
            <person name="Schmutz J."/>
            <person name="Wang H."/>
            <person name="Percifield R."/>
            <person name="Hawkins J."/>
            <person name="Pontaroli A.C."/>
            <person name="Estep M."/>
            <person name="Feng L."/>
            <person name="Vaughn J.N."/>
            <person name="Grimwood J."/>
            <person name="Jenkins J."/>
            <person name="Barry K."/>
            <person name="Lindquist E."/>
            <person name="Hellsten U."/>
            <person name="Deshpande S."/>
            <person name="Wang X."/>
            <person name="Wu X."/>
            <person name="Mitros T."/>
            <person name="Triplett J."/>
            <person name="Yang X."/>
            <person name="Ye C.Y."/>
            <person name="Mauro-Herrera M."/>
            <person name="Wang L."/>
            <person name="Li P."/>
            <person name="Sharma M."/>
            <person name="Sharma R."/>
            <person name="Ronald P.C."/>
            <person name="Panaud O."/>
            <person name="Kellogg E.A."/>
            <person name="Brutnell T.P."/>
            <person name="Doust A.N."/>
            <person name="Tuskan G.A."/>
            <person name="Rokhsar D."/>
            <person name="Devos K.M."/>
        </authorList>
    </citation>
    <scope>NUCLEOTIDE SEQUENCE [LARGE SCALE GENOMIC DNA]</scope>
    <source>
        <strain evidence="3">cv. Yugu1</strain>
    </source>
</reference>
<protein>
    <submittedName>
        <fullName evidence="2">Uncharacterized protein</fullName>
    </submittedName>
</protein>